<sequence>MKNATLFLILFTLNIFCIGCSPDSSISATGEMYYQKYKNNFDKKFIDHFPAKSTQSGSFAAAFSSLEQKKNNISLMLYQYGVKTEEIQNLNNKFKKLAIAKYRSSDSCLSIINRFETTETDENQKMPVIDMSLLNNGCYINKYPIPNFVNYENYNRDRALRLDDAFVIYVLECKKVDSWKAKFNMGPNIQMPENWKNGYSKGVAISQQNQTVIYWTVIW</sequence>
<dbReference type="EMBL" id="CP024091">
    <property type="protein sequence ID" value="ATP58026.1"/>
    <property type="molecule type" value="Genomic_DNA"/>
</dbReference>
<feature type="chain" id="PRO_5013642285" description="Lipoprotein" evidence="1">
    <location>
        <begin position="18"/>
        <end position="219"/>
    </location>
</feature>
<organism evidence="2 3">
    <name type="scientific">Pedobacter ginsengisoli</name>
    <dbReference type="NCBI Taxonomy" id="363852"/>
    <lineage>
        <taxon>Bacteria</taxon>
        <taxon>Pseudomonadati</taxon>
        <taxon>Bacteroidota</taxon>
        <taxon>Sphingobacteriia</taxon>
        <taxon>Sphingobacteriales</taxon>
        <taxon>Sphingobacteriaceae</taxon>
        <taxon>Pedobacter</taxon>
    </lineage>
</organism>
<evidence type="ECO:0000313" key="2">
    <source>
        <dbReference type="EMBL" id="ATP58026.1"/>
    </source>
</evidence>
<keyword evidence="1" id="KW-0732">Signal</keyword>
<accession>A0A2D1U8W3</accession>
<evidence type="ECO:0000313" key="3">
    <source>
        <dbReference type="Proteomes" id="UP000223749"/>
    </source>
</evidence>
<gene>
    <name evidence="2" type="ORF">CPT03_16910</name>
</gene>
<dbReference type="AlphaFoldDB" id="A0A2D1U8W3"/>
<reference evidence="2 3" key="1">
    <citation type="submission" date="2017-10" db="EMBL/GenBank/DDBJ databases">
        <title>Whole genome of Pedobacter ginsengisoli T01R-27 isolated from tomato rhizosphere.</title>
        <authorList>
            <person name="Weon H.-Y."/>
            <person name="Lee S.A."/>
            <person name="Sang M.K."/>
            <person name="Song J."/>
        </authorList>
    </citation>
    <scope>NUCLEOTIDE SEQUENCE [LARGE SCALE GENOMIC DNA]</scope>
    <source>
        <strain evidence="2 3">T01R-27</strain>
    </source>
</reference>
<evidence type="ECO:0008006" key="4">
    <source>
        <dbReference type="Google" id="ProtNLM"/>
    </source>
</evidence>
<dbReference type="OrthoDB" id="1355305at2"/>
<keyword evidence="3" id="KW-1185">Reference proteome</keyword>
<feature type="signal peptide" evidence="1">
    <location>
        <begin position="1"/>
        <end position="17"/>
    </location>
</feature>
<name>A0A2D1U8W3_9SPHI</name>
<dbReference type="KEGG" id="pgs:CPT03_16910"/>
<dbReference type="RefSeq" id="WP_099439934.1">
    <property type="nucleotide sequence ID" value="NZ_CP024091.1"/>
</dbReference>
<proteinExistence type="predicted"/>
<protein>
    <recommendedName>
        <fullName evidence="4">Lipoprotein</fullName>
    </recommendedName>
</protein>
<evidence type="ECO:0000256" key="1">
    <source>
        <dbReference type="SAM" id="SignalP"/>
    </source>
</evidence>
<dbReference type="Proteomes" id="UP000223749">
    <property type="component" value="Chromosome"/>
</dbReference>